<feature type="chain" id="PRO_5011450856" evidence="1">
    <location>
        <begin position="19"/>
        <end position="111"/>
    </location>
</feature>
<proteinExistence type="predicted"/>
<dbReference type="Proteomes" id="UP000198703">
    <property type="component" value="Unassembled WGS sequence"/>
</dbReference>
<feature type="signal peptide" evidence="1">
    <location>
        <begin position="1"/>
        <end position="18"/>
    </location>
</feature>
<reference evidence="2 3" key="1">
    <citation type="submission" date="2016-10" db="EMBL/GenBank/DDBJ databases">
        <authorList>
            <person name="de Groot N.N."/>
        </authorList>
    </citation>
    <scope>NUCLEOTIDE SEQUENCE [LARGE SCALE GENOMIC DNA]</scope>
    <source>
        <strain evidence="2 3">DSM 15345</strain>
    </source>
</reference>
<sequence>MKKHLGLIGGFAAIAALAGCVVATDGGTAQQQPATPQAESVPAVGSASDLSAFQGARAGQSEMGIQNLGYEPVRMQGLTTWWFNRQTGACARIRTANGRYEEVTMLPAEDC</sequence>
<evidence type="ECO:0000313" key="3">
    <source>
        <dbReference type="Proteomes" id="UP000198703"/>
    </source>
</evidence>
<dbReference type="OrthoDB" id="594865at2"/>
<evidence type="ECO:0000256" key="1">
    <source>
        <dbReference type="SAM" id="SignalP"/>
    </source>
</evidence>
<keyword evidence="1" id="KW-0732">Signal</keyword>
<accession>A0A1H4FQG4</accession>
<gene>
    <name evidence="2" type="ORF">SAMN05444370_12633</name>
</gene>
<dbReference type="AlphaFoldDB" id="A0A1H4FQG4"/>
<dbReference type="PROSITE" id="PS51257">
    <property type="entry name" value="PROKAR_LIPOPROTEIN"/>
    <property type="match status" value="1"/>
</dbReference>
<dbReference type="STRING" id="89524.SAMN05444370_12633"/>
<keyword evidence="3" id="KW-1185">Reference proteome</keyword>
<evidence type="ECO:0000313" key="2">
    <source>
        <dbReference type="EMBL" id="SEA99381.1"/>
    </source>
</evidence>
<dbReference type="EMBL" id="FNQM01000026">
    <property type="protein sequence ID" value="SEA99381.1"/>
    <property type="molecule type" value="Genomic_DNA"/>
</dbReference>
<protein>
    <submittedName>
        <fullName evidence="2">Uncharacterized protein</fullName>
    </submittedName>
</protein>
<dbReference type="RefSeq" id="WP_093256199.1">
    <property type="nucleotide sequence ID" value="NZ_FNQM01000026.1"/>
</dbReference>
<organism evidence="2 3">
    <name type="scientific">Rubrimonas cliftonensis</name>
    <dbReference type="NCBI Taxonomy" id="89524"/>
    <lineage>
        <taxon>Bacteria</taxon>
        <taxon>Pseudomonadati</taxon>
        <taxon>Pseudomonadota</taxon>
        <taxon>Alphaproteobacteria</taxon>
        <taxon>Rhodobacterales</taxon>
        <taxon>Paracoccaceae</taxon>
        <taxon>Rubrimonas</taxon>
    </lineage>
</organism>
<name>A0A1H4FQG4_9RHOB</name>